<feature type="signal peptide" evidence="1">
    <location>
        <begin position="1"/>
        <end position="16"/>
    </location>
</feature>
<protein>
    <submittedName>
        <fullName evidence="2">Uncharacterized protein</fullName>
    </submittedName>
</protein>
<feature type="chain" id="PRO_5012711413" evidence="1">
    <location>
        <begin position="17"/>
        <end position="276"/>
    </location>
</feature>
<accession>A0A1Y2D2J0</accession>
<gene>
    <name evidence="2" type="ORF">BCR33DRAFT_710852</name>
</gene>
<dbReference type="EMBL" id="MCGO01000001">
    <property type="protein sequence ID" value="ORY53417.1"/>
    <property type="molecule type" value="Genomic_DNA"/>
</dbReference>
<keyword evidence="3" id="KW-1185">Reference proteome</keyword>
<evidence type="ECO:0000313" key="2">
    <source>
        <dbReference type="EMBL" id="ORY53417.1"/>
    </source>
</evidence>
<dbReference type="Proteomes" id="UP000193642">
    <property type="component" value="Unassembled WGS sequence"/>
</dbReference>
<evidence type="ECO:0000256" key="1">
    <source>
        <dbReference type="SAM" id="SignalP"/>
    </source>
</evidence>
<proteinExistence type="predicted"/>
<organism evidence="2 3">
    <name type="scientific">Rhizoclosmatium globosum</name>
    <dbReference type="NCBI Taxonomy" id="329046"/>
    <lineage>
        <taxon>Eukaryota</taxon>
        <taxon>Fungi</taxon>
        <taxon>Fungi incertae sedis</taxon>
        <taxon>Chytridiomycota</taxon>
        <taxon>Chytridiomycota incertae sedis</taxon>
        <taxon>Chytridiomycetes</taxon>
        <taxon>Chytridiales</taxon>
        <taxon>Chytriomycetaceae</taxon>
        <taxon>Rhizoclosmatium</taxon>
    </lineage>
</organism>
<dbReference type="AlphaFoldDB" id="A0A1Y2D2J0"/>
<comment type="caution">
    <text evidence="2">The sequence shown here is derived from an EMBL/GenBank/DDBJ whole genome shotgun (WGS) entry which is preliminary data.</text>
</comment>
<keyword evidence="1" id="KW-0732">Signal</keyword>
<evidence type="ECO:0000313" key="3">
    <source>
        <dbReference type="Proteomes" id="UP000193642"/>
    </source>
</evidence>
<reference evidence="2 3" key="1">
    <citation type="submission" date="2016-07" db="EMBL/GenBank/DDBJ databases">
        <title>Pervasive Adenine N6-methylation of Active Genes in Fungi.</title>
        <authorList>
            <consortium name="DOE Joint Genome Institute"/>
            <person name="Mondo S.J."/>
            <person name="Dannebaum R.O."/>
            <person name="Kuo R.C."/>
            <person name="Labutti K."/>
            <person name="Haridas S."/>
            <person name="Kuo A."/>
            <person name="Salamov A."/>
            <person name="Ahrendt S.R."/>
            <person name="Lipzen A."/>
            <person name="Sullivan W."/>
            <person name="Andreopoulos W.B."/>
            <person name="Clum A."/>
            <person name="Lindquist E."/>
            <person name="Daum C."/>
            <person name="Ramamoorthy G.K."/>
            <person name="Gryganskyi A."/>
            <person name="Culley D."/>
            <person name="Magnuson J.K."/>
            <person name="James T.Y."/>
            <person name="O'Malley M.A."/>
            <person name="Stajich J.E."/>
            <person name="Spatafora J.W."/>
            <person name="Visel A."/>
            <person name="Grigoriev I.V."/>
        </authorList>
    </citation>
    <scope>NUCLEOTIDE SEQUENCE [LARGE SCALE GENOMIC DNA]</scope>
    <source>
        <strain evidence="2 3">JEL800</strain>
    </source>
</reference>
<sequence length="276" mass="29439">MVILGVLVLFLPTTLALTVTLLPINSPCGVSATTTPSTCSDGLVCAQTPSSTYTCQVPNTTGGSCNCTPSSYCCTDPNTTCLNATPATSGMCTLVQPLLNGVCNGDGVSDPSICSGEMSCIAGTCRNVRIVQPISAECPCSGTVSLKSCETGLVCVCEAVAEGGYSARVFGMERCYGTGNDTSGTCQVFRVFCIASWMRRRIGLWTGWDGWCRDLWSKREIRGCRHIPKLESCGRCIFSTFSGYTFRWRSGVITQSNGGVHTPRLLPHLSLSERRI</sequence>
<name>A0A1Y2D2J0_9FUNG</name>